<organism evidence="3 4">
    <name type="scientific">Halarsenatibacter silvermanii</name>
    <dbReference type="NCBI Taxonomy" id="321763"/>
    <lineage>
        <taxon>Bacteria</taxon>
        <taxon>Bacillati</taxon>
        <taxon>Bacillota</taxon>
        <taxon>Clostridia</taxon>
        <taxon>Halanaerobiales</taxon>
        <taxon>Halarsenatibacteraceae</taxon>
        <taxon>Halarsenatibacter</taxon>
    </lineage>
</organism>
<evidence type="ECO:0000256" key="1">
    <source>
        <dbReference type="SAM" id="Phobius"/>
    </source>
</evidence>
<dbReference type="STRING" id="321763.SAMN04488692_11652"/>
<keyword evidence="1" id="KW-0472">Membrane</keyword>
<dbReference type="RefSeq" id="WP_089760885.1">
    <property type="nucleotide sequence ID" value="NZ_FNGO01000016.1"/>
</dbReference>
<evidence type="ECO:0000313" key="4">
    <source>
        <dbReference type="Proteomes" id="UP000199476"/>
    </source>
</evidence>
<keyword evidence="1" id="KW-0812">Transmembrane</keyword>
<dbReference type="Pfam" id="PF18917">
    <property type="entry name" value="LiaI-LiaF-like_TM1"/>
    <property type="match status" value="1"/>
</dbReference>
<dbReference type="InterPro" id="IPR043726">
    <property type="entry name" value="LiaI-LiaF-like_TM1"/>
</dbReference>
<gene>
    <name evidence="3" type="ORF">SAMN04488692_11652</name>
</gene>
<reference evidence="3 4" key="1">
    <citation type="submission" date="2016-10" db="EMBL/GenBank/DDBJ databases">
        <authorList>
            <person name="de Groot N.N."/>
        </authorList>
    </citation>
    <scope>NUCLEOTIDE SEQUENCE [LARGE SCALE GENOMIC DNA]</scope>
    <source>
        <strain evidence="3 4">SLAS-1</strain>
    </source>
</reference>
<dbReference type="OrthoDB" id="1950287at2"/>
<keyword evidence="4" id="KW-1185">Reference proteome</keyword>
<feature type="transmembrane region" description="Helical" evidence="1">
    <location>
        <begin position="12"/>
        <end position="33"/>
    </location>
</feature>
<evidence type="ECO:0000259" key="2">
    <source>
        <dbReference type="Pfam" id="PF18917"/>
    </source>
</evidence>
<protein>
    <recommendedName>
        <fullName evidence="2">LiaI-LiaF-like transmembrane region domain-containing protein</fullName>
    </recommendedName>
</protein>
<name>A0A1G9QEZ1_9FIRM</name>
<keyword evidence="1" id="KW-1133">Transmembrane helix</keyword>
<accession>A0A1G9QEZ1</accession>
<feature type="transmembrane region" description="Helical" evidence="1">
    <location>
        <begin position="62"/>
        <end position="79"/>
    </location>
</feature>
<dbReference type="EMBL" id="FNGO01000016">
    <property type="protein sequence ID" value="SDM09321.1"/>
    <property type="molecule type" value="Genomic_DNA"/>
</dbReference>
<feature type="transmembrane region" description="Helical" evidence="1">
    <location>
        <begin position="39"/>
        <end position="57"/>
    </location>
</feature>
<sequence>MGESRYSRADITFGIFLIGTGILFLLDTFGYLGFDFWSLLMRSWPLFLILLGMNIIFRGTKLWWITPLLLIIIFVGLLFPNPANPIYWHMVGRTGQQVEKSTETLGEEMTYDSEIEKLLVKFNVEAGGLDVKPLFPEEEGDKLYELNFEYGEMKPEIDYDYDSQDRLGRLSIYQQQRFELEEMDFINHAVLQLSDRLPHELKIESGAGHYELKLRDLEISSLDINSGVSDLEIYFGRYSSDVNISSGASDMTFYLPDEVGLKIDTENVVSSNNFADVDLEEVDPSTYLSKNFQEADEKITIEVASPASSIEVVFD</sequence>
<dbReference type="Proteomes" id="UP000199476">
    <property type="component" value="Unassembled WGS sequence"/>
</dbReference>
<feature type="domain" description="LiaI-LiaF-like transmembrane region" evidence="2">
    <location>
        <begin position="11"/>
        <end position="56"/>
    </location>
</feature>
<proteinExistence type="predicted"/>
<evidence type="ECO:0000313" key="3">
    <source>
        <dbReference type="EMBL" id="SDM09321.1"/>
    </source>
</evidence>
<dbReference type="AlphaFoldDB" id="A0A1G9QEZ1"/>